<reference evidence="1" key="1">
    <citation type="journal article" date="2014" name="Front. Microbiol.">
        <title>High frequency of phylogenetically diverse reductive dehalogenase-homologous genes in deep subseafloor sedimentary metagenomes.</title>
        <authorList>
            <person name="Kawai M."/>
            <person name="Futagami T."/>
            <person name="Toyoda A."/>
            <person name="Takaki Y."/>
            <person name="Nishi S."/>
            <person name="Hori S."/>
            <person name="Arai W."/>
            <person name="Tsubouchi T."/>
            <person name="Morono Y."/>
            <person name="Uchiyama I."/>
            <person name="Ito T."/>
            <person name="Fujiyama A."/>
            <person name="Inagaki F."/>
            <person name="Takami H."/>
        </authorList>
    </citation>
    <scope>NUCLEOTIDE SEQUENCE</scope>
    <source>
        <strain evidence="1">Expedition CK06-06</strain>
    </source>
</reference>
<gene>
    <name evidence="1" type="ORF">S01H4_35325</name>
</gene>
<dbReference type="SUPFAM" id="SSF46894">
    <property type="entry name" value="C-terminal effector domain of the bipartite response regulators"/>
    <property type="match status" value="1"/>
</dbReference>
<protein>
    <submittedName>
        <fullName evidence="1">Uncharacterized protein</fullName>
    </submittedName>
</protein>
<comment type="caution">
    <text evidence="1">The sequence shown here is derived from an EMBL/GenBank/DDBJ whole genome shotgun (WGS) entry which is preliminary data.</text>
</comment>
<sequence>MVKHLKKMTQATATKYLKTHEHPPKCSVTLFVDDELVDCENVIAVGDLYYSARVTGRLYCLECAERLNLLDDSEEKEDLVEIEVEEEPKPGRLFTDQQLIELYDQGLIDREIAEKLGVHFSTVNKHRTRLGLKAKGSNRAFTDQQLIDLYEQGFSDREIAEKLGVSGALVGRHRKRLGLEAIRKKG</sequence>
<proteinExistence type="predicted"/>
<dbReference type="GO" id="GO:0003677">
    <property type="term" value="F:DNA binding"/>
    <property type="evidence" value="ECO:0007669"/>
    <property type="project" value="InterPro"/>
</dbReference>
<dbReference type="Gene3D" id="1.10.10.60">
    <property type="entry name" value="Homeodomain-like"/>
    <property type="match status" value="2"/>
</dbReference>
<dbReference type="AlphaFoldDB" id="X1B915"/>
<dbReference type="GO" id="GO:0006355">
    <property type="term" value="P:regulation of DNA-templated transcription"/>
    <property type="evidence" value="ECO:0007669"/>
    <property type="project" value="InterPro"/>
</dbReference>
<dbReference type="EMBL" id="BART01018766">
    <property type="protein sequence ID" value="GAG77792.1"/>
    <property type="molecule type" value="Genomic_DNA"/>
</dbReference>
<evidence type="ECO:0000313" key="1">
    <source>
        <dbReference type="EMBL" id="GAG77792.1"/>
    </source>
</evidence>
<dbReference type="InterPro" id="IPR016032">
    <property type="entry name" value="Sig_transdc_resp-reg_C-effctor"/>
</dbReference>
<name>X1B915_9ZZZZ</name>
<accession>X1B915</accession>
<organism evidence="1">
    <name type="scientific">marine sediment metagenome</name>
    <dbReference type="NCBI Taxonomy" id="412755"/>
    <lineage>
        <taxon>unclassified sequences</taxon>
        <taxon>metagenomes</taxon>
        <taxon>ecological metagenomes</taxon>
    </lineage>
</organism>